<evidence type="ECO:0000313" key="2">
    <source>
        <dbReference type="Proteomes" id="UP000002527"/>
    </source>
</evidence>
<dbReference type="EMBL" id="AE017194">
    <property type="protein sequence ID" value="AAS39108.1"/>
    <property type="molecule type" value="Genomic_DNA"/>
</dbReference>
<accession>Q73F35</accession>
<reference evidence="1 2" key="1">
    <citation type="journal article" date="2004" name="Nucleic Acids Res.">
        <title>The genome sequence of Bacillus cereus ATCC 10987 reveals metabolic adaptations and a large plasmid related to Bacillus anthracis pXO1.</title>
        <authorList>
            <person name="Rasko D.A."/>
            <person name="Ravel J."/>
            <person name="Okstad O.A."/>
            <person name="Helgason E."/>
            <person name="Cer R.Z."/>
            <person name="Jiang L."/>
            <person name="Shores K.A."/>
            <person name="Fouts D.E."/>
            <person name="Tourasse N.J."/>
            <person name="Angiuoli S.V."/>
            <person name="Kolonay J."/>
            <person name="Nelson W.C."/>
            <person name="Kolsto A.-B."/>
            <person name="Fraser C.M."/>
            <person name="Read T.D."/>
        </authorList>
    </citation>
    <scope>NUCLEOTIDE SEQUENCE [LARGE SCALE GENOMIC DNA]</scope>
    <source>
        <strain evidence="2">ATCC 10987 / NRS 248</strain>
    </source>
</reference>
<evidence type="ECO:0000313" key="1">
    <source>
        <dbReference type="EMBL" id="AAS39108.1"/>
    </source>
</evidence>
<dbReference type="HOGENOM" id="CLU_1700647_0_0_9"/>
<dbReference type="KEGG" id="bca:BCE_0172"/>
<gene>
    <name evidence="1" type="ordered locus">BCE_0172</name>
</gene>
<dbReference type="AlphaFoldDB" id="Q73F35"/>
<protein>
    <submittedName>
        <fullName evidence="1">Uncharacterized protein</fullName>
    </submittedName>
</protein>
<proteinExistence type="predicted"/>
<organism evidence="1 2">
    <name type="scientific">Bacillus cereus (strain ATCC 10987 / NRS 248)</name>
    <dbReference type="NCBI Taxonomy" id="222523"/>
    <lineage>
        <taxon>Bacteria</taxon>
        <taxon>Bacillati</taxon>
        <taxon>Bacillota</taxon>
        <taxon>Bacilli</taxon>
        <taxon>Bacillales</taxon>
        <taxon>Bacillaceae</taxon>
        <taxon>Bacillus</taxon>
        <taxon>Bacillus cereus group</taxon>
    </lineage>
</organism>
<dbReference type="Proteomes" id="UP000002527">
    <property type="component" value="Chromosome"/>
</dbReference>
<name>Q73F35_BACC1</name>
<sequence length="154" mass="18070">MYFSKLPIGFFDLNTDTETLHSLLYEHFNKTIKKGTKIQFQDYENQSYFFVPSPVFTEELMGNISGIDLIIYAYLCKDAYLNKTGKVKVDIPTISKETAIRKTVIRNSINSLNRVDLIVKDSKDTYYVIEELFYYFTDNEFKEFVEVVNNSIPY</sequence>